<evidence type="ECO:0000313" key="2">
    <source>
        <dbReference type="Proteomes" id="UP000326500"/>
    </source>
</evidence>
<name>A0A1G8Z8C3_9EURY</name>
<reference evidence="1 2" key="1">
    <citation type="submission" date="2016-10" db="EMBL/GenBank/DDBJ databases">
        <authorList>
            <person name="Varghese N."/>
            <person name="Submissions S."/>
        </authorList>
    </citation>
    <scope>NUCLEOTIDE SEQUENCE [LARGE SCALE GENOMIC DNA]</scope>
    <source>
        <strain evidence="1 2">DSM 2373</strain>
    </source>
</reference>
<dbReference type="RefSeq" id="WP_066957635.1">
    <property type="nucleotide sequence ID" value="NZ_BCNX01000007.1"/>
</dbReference>
<dbReference type="OrthoDB" id="104575at2157"/>
<dbReference type="AlphaFoldDB" id="A0A1G8Z8C3"/>
<proteinExistence type="predicted"/>
<dbReference type="STRING" id="2200.GCA_001571405_01525"/>
<dbReference type="EMBL" id="FNFT01000004">
    <property type="protein sequence ID" value="SDK11346.1"/>
    <property type="molecule type" value="Genomic_DNA"/>
</dbReference>
<dbReference type="Proteomes" id="UP000326500">
    <property type="component" value="Unassembled WGS sequence"/>
</dbReference>
<protein>
    <submittedName>
        <fullName evidence="1">Uncharacterized protein</fullName>
    </submittedName>
</protein>
<evidence type="ECO:0000313" key="1">
    <source>
        <dbReference type="EMBL" id="SDK11346.1"/>
    </source>
</evidence>
<sequence length="60" mass="7084">MDEEKIRKAFEAYGITNEITCPQAFEIAEKYNIPKMDIARYCNQHEPKIKIRSCQLGCFR</sequence>
<accession>A0A1G8Z8C3</accession>
<organism evidence="1 2">
    <name type="scientific">Methanoculleus thermophilus</name>
    <dbReference type="NCBI Taxonomy" id="2200"/>
    <lineage>
        <taxon>Archaea</taxon>
        <taxon>Methanobacteriati</taxon>
        <taxon>Methanobacteriota</taxon>
        <taxon>Stenosarchaea group</taxon>
        <taxon>Methanomicrobia</taxon>
        <taxon>Methanomicrobiales</taxon>
        <taxon>Methanomicrobiaceae</taxon>
        <taxon>Methanoculleus</taxon>
    </lineage>
</organism>
<gene>
    <name evidence="1" type="ORF">SAMN04488571_10428</name>
</gene>
<keyword evidence="2" id="KW-1185">Reference proteome</keyword>